<keyword evidence="5 9" id="KW-0418">Kinase</keyword>
<dbReference type="PRINTS" id="PR00344">
    <property type="entry name" value="BCTRLSENSOR"/>
</dbReference>
<evidence type="ECO:0000256" key="4">
    <source>
        <dbReference type="ARBA" id="ARBA00022679"/>
    </source>
</evidence>
<dbReference type="GO" id="GO:0005886">
    <property type="term" value="C:plasma membrane"/>
    <property type="evidence" value="ECO:0007669"/>
    <property type="project" value="TreeGrafter"/>
</dbReference>
<dbReference type="GO" id="GO:0000155">
    <property type="term" value="F:phosphorelay sensor kinase activity"/>
    <property type="evidence" value="ECO:0007669"/>
    <property type="project" value="InterPro"/>
</dbReference>
<dbReference type="SUPFAM" id="SSF47384">
    <property type="entry name" value="Homodimeric domain of signal transducing histidine kinase"/>
    <property type="match status" value="2"/>
</dbReference>
<dbReference type="SMART" id="SM00448">
    <property type="entry name" value="REC"/>
    <property type="match status" value="1"/>
</dbReference>
<accession>A0A8H4EK32</accession>
<evidence type="ECO:0000256" key="5">
    <source>
        <dbReference type="ARBA" id="ARBA00022777"/>
    </source>
</evidence>
<keyword evidence="4" id="KW-0808">Transferase</keyword>
<dbReference type="Gene3D" id="3.40.50.2300">
    <property type="match status" value="1"/>
</dbReference>
<comment type="caution">
    <text evidence="9">The sequence shown here is derived from an EMBL/GenBank/DDBJ whole genome shotgun (WGS) entry which is preliminary data.</text>
</comment>
<evidence type="ECO:0000256" key="2">
    <source>
        <dbReference type="ARBA" id="ARBA00012438"/>
    </source>
</evidence>
<dbReference type="FunFam" id="3.30.565.10:FF:000010">
    <property type="entry name" value="Sensor histidine kinase RcsC"/>
    <property type="match status" value="1"/>
</dbReference>
<evidence type="ECO:0000256" key="6">
    <source>
        <dbReference type="PROSITE-ProRule" id="PRU00169"/>
    </source>
</evidence>
<feature type="modified residue" description="4-aspartylphosphate" evidence="6">
    <location>
        <position position="1226"/>
    </location>
</feature>
<evidence type="ECO:0000259" key="8">
    <source>
        <dbReference type="PROSITE" id="PS50110"/>
    </source>
</evidence>
<dbReference type="PANTHER" id="PTHR43047:SF66">
    <property type="entry name" value="HISKA"/>
    <property type="match status" value="1"/>
</dbReference>
<comment type="catalytic activity">
    <reaction evidence="1">
        <text>ATP + protein L-histidine = ADP + protein N-phospho-L-histidine.</text>
        <dbReference type="EC" id="2.7.13.3"/>
    </reaction>
</comment>
<keyword evidence="3 6" id="KW-0597">Phosphoprotein</keyword>
<dbReference type="GO" id="GO:0009927">
    <property type="term" value="F:histidine phosphotransfer kinase activity"/>
    <property type="evidence" value="ECO:0007669"/>
    <property type="project" value="TreeGrafter"/>
</dbReference>
<sequence>MEDEIDIADMKKMTQNYDWSLTSLGPIDTWEPLLKIAVNFCLDSRFPFAIYCGPDLIFIYNKALIPTVKEKHPSAFGKPIAEIYPLAPVIAYYEQIKSTGKDHGEYCTETFVPIYRDNYNEEGYFNYSMSAIYKEDGSFLAILNMSENATRKILNKRRLKCLSDLGNCIKEADSLKNGCHIIMNTLQKNDKDIPFALIYLIDNNKSETNFEPRVAYLAATTFDNDSKVNDEKLIPDHLLETPRVVDLTKNTDENYNTYIEIRRNTTIHSFLKCKSWPIDLIIRKDEHVKVALNDESQAVLFPVKTKSVEKNILIATLICGINPSRPLDNEYMEFLQLVVNHVSSILTQDKLREEEKNRIEMLADLNRQKVTFFESISHELRTPLTLMLSPLEETINLFTQEAVIHSHLQIVQRNTRRLLKLVNNLLHASNIETGQLEVQYPGELSSIKGLEDGANDYIVKPFNSRQLIARIHTNINLSQFRYQIIYHRCKQEEVKQLLISISNIILSELNFKDALSKVVKKVHQIISCNRIFIVLCELSEVQNRTMIALSEDPEVNSENNIIDNLISDQLTVDQFLGISTSTASESSDAQEDYSTEVDVSHNTHCIDTSRQVSMLSARIIANNKYIGWIKAHKSPDINWDDTEIELFQQISNQINLTINSVKLLREKMIKEAHIKAIQDANTVKTQILANTSHELRTPLGAIIGILSSIKDDKLSAEQKDMIDIMIHSSDNALFIVNNILNAAKLEAHKITLDCKTFDLFDLLESTIEIFEENSGNKQIELILSYDTNSLPKFIKSDPERLKQILMHLLSNSVKFTKEGEIIMKIFVKSLDTVDENLENQLTKKVKLLFEVSDTGIGINPEFMQYIWESYSRVDTSIIRQHCGTGLGLSISKQLVEINNGEIGAESKLGEGSKFWFTWNVELISIPALSKILKYADSPIPLDETINHILPSQIRLNRILLIHPFESARISITNFLKNFERVGAFDTCDKGIEAAKYHKELYNQAAYDIAFINLYEKDAEEITKAASELRQINGDNLHIVFMIFSNSNEKALAKKLIDTIGGRSTRIFKPITYKKVINQCLRHYILEKDFENPVSYNAKNFINNNLEKFKFDFETALKINLASSVTSPLNLCKKRMADCEIENMDEIRTPKSRLRTISNKYILCVDDNPMDLEITQKKLEELGYSTVLARTGQEAINLLQSRLELLNSDCSISDKLKYFDISIVLMDCIMSDMSGFDTSRAIRSMNSEISDIPIVGLTTSATEETCNKCKESGMNYCLVKPLKIEQFNEIMVLCNANNII</sequence>
<dbReference type="Gene3D" id="3.30.565.10">
    <property type="entry name" value="Histidine kinase-like ATPase, C-terminal domain"/>
    <property type="match status" value="1"/>
</dbReference>
<proteinExistence type="predicted"/>
<dbReference type="EC" id="2.7.13.3" evidence="2"/>
<evidence type="ECO:0000256" key="1">
    <source>
        <dbReference type="ARBA" id="ARBA00000085"/>
    </source>
</evidence>
<gene>
    <name evidence="9" type="ORF">F8M41_020000</name>
</gene>
<dbReference type="SUPFAM" id="SSF55874">
    <property type="entry name" value="ATPase domain of HSP90 chaperone/DNA topoisomerase II/histidine kinase"/>
    <property type="match status" value="1"/>
</dbReference>
<dbReference type="CDD" id="cd00082">
    <property type="entry name" value="HisKA"/>
    <property type="match status" value="2"/>
</dbReference>
<dbReference type="SUPFAM" id="SSF55781">
    <property type="entry name" value="GAF domain-like"/>
    <property type="match status" value="1"/>
</dbReference>
<protein>
    <recommendedName>
        <fullName evidence="2">histidine kinase</fullName>
        <ecNumber evidence="2">2.7.13.3</ecNumber>
    </recommendedName>
</protein>
<evidence type="ECO:0000313" key="9">
    <source>
        <dbReference type="EMBL" id="KAF0501469.1"/>
    </source>
</evidence>
<dbReference type="SUPFAM" id="SSF52172">
    <property type="entry name" value="CheY-like"/>
    <property type="match status" value="2"/>
</dbReference>
<dbReference type="InterPro" id="IPR003594">
    <property type="entry name" value="HATPase_dom"/>
</dbReference>
<dbReference type="PROSITE" id="PS50109">
    <property type="entry name" value="HIS_KIN"/>
    <property type="match status" value="1"/>
</dbReference>
<dbReference type="InterPro" id="IPR036097">
    <property type="entry name" value="HisK_dim/P_sf"/>
</dbReference>
<dbReference type="InterPro" id="IPR004358">
    <property type="entry name" value="Sig_transdc_His_kin-like_C"/>
</dbReference>
<dbReference type="PROSITE" id="PS50110">
    <property type="entry name" value="RESPONSE_REGULATORY"/>
    <property type="match status" value="1"/>
</dbReference>
<dbReference type="InterPro" id="IPR003661">
    <property type="entry name" value="HisK_dim/P_dom"/>
</dbReference>
<dbReference type="SMART" id="SM00388">
    <property type="entry name" value="HisKA"/>
    <property type="match status" value="2"/>
</dbReference>
<organism evidence="9 10">
    <name type="scientific">Gigaspora margarita</name>
    <dbReference type="NCBI Taxonomy" id="4874"/>
    <lineage>
        <taxon>Eukaryota</taxon>
        <taxon>Fungi</taxon>
        <taxon>Fungi incertae sedis</taxon>
        <taxon>Mucoromycota</taxon>
        <taxon>Glomeromycotina</taxon>
        <taxon>Glomeromycetes</taxon>
        <taxon>Diversisporales</taxon>
        <taxon>Gigasporaceae</taxon>
        <taxon>Gigaspora</taxon>
    </lineage>
</organism>
<dbReference type="OrthoDB" id="5378913at2759"/>
<dbReference type="Gene3D" id="6.10.250.690">
    <property type="match status" value="1"/>
</dbReference>
<feature type="domain" description="Histidine kinase" evidence="7">
    <location>
        <begin position="690"/>
        <end position="922"/>
    </location>
</feature>
<dbReference type="CDD" id="cd16922">
    <property type="entry name" value="HATPase_EvgS-ArcB-TorS-like"/>
    <property type="match status" value="1"/>
</dbReference>
<dbReference type="Pfam" id="PF00512">
    <property type="entry name" value="HisKA"/>
    <property type="match status" value="2"/>
</dbReference>
<keyword evidence="10" id="KW-1185">Reference proteome</keyword>
<dbReference type="Pfam" id="PF01590">
    <property type="entry name" value="GAF"/>
    <property type="match status" value="1"/>
</dbReference>
<dbReference type="CDD" id="cd17546">
    <property type="entry name" value="REC_hyHK_CKI1_RcsC-like"/>
    <property type="match status" value="1"/>
</dbReference>
<dbReference type="Gene3D" id="3.30.450.40">
    <property type="match status" value="1"/>
</dbReference>
<dbReference type="Proteomes" id="UP000439903">
    <property type="component" value="Unassembled WGS sequence"/>
</dbReference>
<dbReference type="SMART" id="SM00387">
    <property type="entry name" value="HATPase_c"/>
    <property type="match status" value="1"/>
</dbReference>
<dbReference type="EMBL" id="WTPW01000537">
    <property type="protein sequence ID" value="KAF0501469.1"/>
    <property type="molecule type" value="Genomic_DNA"/>
</dbReference>
<dbReference type="InterPro" id="IPR036890">
    <property type="entry name" value="HATPase_C_sf"/>
</dbReference>
<dbReference type="InterPro" id="IPR003018">
    <property type="entry name" value="GAF"/>
</dbReference>
<dbReference type="Gene3D" id="1.10.287.130">
    <property type="match status" value="2"/>
</dbReference>
<dbReference type="InterPro" id="IPR011006">
    <property type="entry name" value="CheY-like_superfamily"/>
</dbReference>
<evidence type="ECO:0000313" key="10">
    <source>
        <dbReference type="Proteomes" id="UP000439903"/>
    </source>
</evidence>
<dbReference type="Pfam" id="PF02518">
    <property type="entry name" value="HATPase_c"/>
    <property type="match status" value="1"/>
</dbReference>
<feature type="domain" description="Response regulatory" evidence="8">
    <location>
        <begin position="1160"/>
        <end position="1294"/>
    </location>
</feature>
<name>A0A8H4EK32_GIGMA</name>
<evidence type="ECO:0000259" key="7">
    <source>
        <dbReference type="PROSITE" id="PS50109"/>
    </source>
</evidence>
<dbReference type="InterPro" id="IPR001789">
    <property type="entry name" value="Sig_transdc_resp-reg_receiver"/>
</dbReference>
<evidence type="ECO:0000256" key="3">
    <source>
        <dbReference type="ARBA" id="ARBA00022553"/>
    </source>
</evidence>
<dbReference type="PANTHER" id="PTHR43047">
    <property type="entry name" value="TWO-COMPONENT HISTIDINE PROTEIN KINASE"/>
    <property type="match status" value="1"/>
</dbReference>
<dbReference type="InterPro" id="IPR005467">
    <property type="entry name" value="His_kinase_dom"/>
</dbReference>
<dbReference type="Pfam" id="PF00072">
    <property type="entry name" value="Response_reg"/>
    <property type="match status" value="1"/>
</dbReference>
<reference evidence="9 10" key="1">
    <citation type="journal article" date="2019" name="Environ. Microbiol.">
        <title>At the nexus of three kingdoms: the genome of the mycorrhizal fungus Gigaspora margarita provides insights into plant, endobacterial and fungal interactions.</title>
        <authorList>
            <person name="Venice F."/>
            <person name="Ghignone S."/>
            <person name="Salvioli di Fossalunga A."/>
            <person name="Amselem J."/>
            <person name="Novero M."/>
            <person name="Xianan X."/>
            <person name="Sedzielewska Toro K."/>
            <person name="Morin E."/>
            <person name="Lipzen A."/>
            <person name="Grigoriev I.V."/>
            <person name="Henrissat B."/>
            <person name="Martin F.M."/>
            <person name="Bonfante P."/>
        </authorList>
    </citation>
    <scope>NUCLEOTIDE SEQUENCE [LARGE SCALE GENOMIC DNA]</scope>
    <source>
        <strain evidence="9 10">BEG34</strain>
    </source>
</reference>
<dbReference type="InterPro" id="IPR029016">
    <property type="entry name" value="GAF-like_dom_sf"/>
</dbReference>